<keyword evidence="2" id="KW-0378">Hydrolase</keyword>
<sequence length="221" mass="24634">MRVFLTQFGGRRSVLKIAVGIVLLNFINLFILYAGNVPRMQLEKSFANSAALVAHVNARQTSWTAELHPQFANMPPEALNRLMGVRGPFPEKRQRVPSGNEYNGNFDARKHFPKCAEVISTIQDQGLCGSCWAVSAASFRFYLTFKDCYPCWPLIGCAFALGCIAIVGLVTNASVIYITVKIKALRGTANYLLALTSAFEILHQLGPFSVCLHRILWHQFH</sequence>
<dbReference type="AlphaFoldDB" id="A0A914GUW4"/>
<evidence type="ECO:0000256" key="4">
    <source>
        <dbReference type="SAM" id="Phobius"/>
    </source>
</evidence>
<keyword evidence="1" id="KW-0645">Protease</keyword>
<dbReference type="GO" id="GO:0008234">
    <property type="term" value="F:cysteine-type peptidase activity"/>
    <property type="evidence" value="ECO:0007669"/>
    <property type="project" value="UniProtKB-KW"/>
</dbReference>
<evidence type="ECO:0000313" key="7">
    <source>
        <dbReference type="WBParaSite" id="Gr19_v10_g11561.t2"/>
    </source>
</evidence>
<evidence type="ECO:0000256" key="1">
    <source>
        <dbReference type="ARBA" id="ARBA00022670"/>
    </source>
</evidence>
<keyword evidence="6" id="KW-1185">Reference proteome</keyword>
<dbReference type="Proteomes" id="UP000887572">
    <property type="component" value="Unplaced"/>
</dbReference>
<dbReference type="InterPro" id="IPR000668">
    <property type="entry name" value="Peptidase_C1A_C"/>
</dbReference>
<evidence type="ECO:0000313" key="6">
    <source>
        <dbReference type="Proteomes" id="UP000887572"/>
    </source>
</evidence>
<accession>A0A914GUW4</accession>
<protein>
    <submittedName>
        <fullName evidence="7">Peptidase C1A papain C-terminal domain-containing protein</fullName>
    </submittedName>
</protein>
<organism evidence="6 7">
    <name type="scientific">Globodera rostochiensis</name>
    <name type="common">Golden nematode worm</name>
    <name type="synonym">Heterodera rostochiensis</name>
    <dbReference type="NCBI Taxonomy" id="31243"/>
    <lineage>
        <taxon>Eukaryota</taxon>
        <taxon>Metazoa</taxon>
        <taxon>Ecdysozoa</taxon>
        <taxon>Nematoda</taxon>
        <taxon>Chromadorea</taxon>
        <taxon>Rhabditida</taxon>
        <taxon>Tylenchina</taxon>
        <taxon>Tylenchomorpha</taxon>
        <taxon>Tylenchoidea</taxon>
        <taxon>Heteroderidae</taxon>
        <taxon>Heteroderinae</taxon>
        <taxon>Globodera</taxon>
    </lineage>
</organism>
<dbReference type="GO" id="GO:0006508">
    <property type="term" value="P:proteolysis"/>
    <property type="evidence" value="ECO:0007669"/>
    <property type="project" value="UniProtKB-KW"/>
</dbReference>
<keyword evidence="4" id="KW-0812">Transmembrane</keyword>
<keyword evidence="4" id="KW-1133">Transmembrane helix</keyword>
<dbReference type="Gene3D" id="3.90.70.10">
    <property type="entry name" value="Cysteine proteinases"/>
    <property type="match status" value="1"/>
</dbReference>
<dbReference type="SUPFAM" id="SSF54001">
    <property type="entry name" value="Cysteine proteinases"/>
    <property type="match status" value="1"/>
</dbReference>
<feature type="domain" description="Peptidase C1A papain C-terminal" evidence="5">
    <location>
        <begin position="105"/>
        <end position="138"/>
    </location>
</feature>
<feature type="transmembrane region" description="Helical" evidence="4">
    <location>
        <begin position="14"/>
        <end position="35"/>
    </location>
</feature>
<dbReference type="InterPro" id="IPR038765">
    <property type="entry name" value="Papain-like_cys_pep_sf"/>
</dbReference>
<feature type="transmembrane region" description="Helical" evidence="4">
    <location>
        <begin position="152"/>
        <end position="178"/>
    </location>
</feature>
<dbReference type="InterPro" id="IPR000169">
    <property type="entry name" value="Pept_cys_AS"/>
</dbReference>
<keyword evidence="3" id="KW-0788">Thiol protease</keyword>
<keyword evidence="4" id="KW-0472">Membrane</keyword>
<reference evidence="7" key="1">
    <citation type="submission" date="2022-11" db="UniProtKB">
        <authorList>
            <consortium name="WormBaseParasite"/>
        </authorList>
    </citation>
    <scope>IDENTIFICATION</scope>
</reference>
<evidence type="ECO:0000259" key="5">
    <source>
        <dbReference type="Pfam" id="PF00112"/>
    </source>
</evidence>
<evidence type="ECO:0000256" key="3">
    <source>
        <dbReference type="ARBA" id="ARBA00022807"/>
    </source>
</evidence>
<name>A0A914GUW4_GLORO</name>
<dbReference type="PROSITE" id="PS00139">
    <property type="entry name" value="THIOL_PROTEASE_CYS"/>
    <property type="match status" value="1"/>
</dbReference>
<dbReference type="Pfam" id="PF00112">
    <property type="entry name" value="Peptidase_C1"/>
    <property type="match status" value="1"/>
</dbReference>
<dbReference type="WBParaSite" id="Gr19_v10_g11561.t2">
    <property type="protein sequence ID" value="Gr19_v10_g11561.t2"/>
    <property type="gene ID" value="Gr19_v10_g11561"/>
</dbReference>
<proteinExistence type="predicted"/>
<evidence type="ECO:0000256" key="2">
    <source>
        <dbReference type="ARBA" id="ARBA00022801"/>
    </source>
</evidence>